<sequence>MCRIGLHRCEYPCDPILVQTQKRGPAPFWCRCGAIRAIQNVRLRLHCTQIACDLQLMRCVSFANHMRYTAPHICETGLT</sequence>
<accession>A0ABN9EST9</accession>
<evidence type="ECO:0000313" key="2">
    <source>
        <dbReference type="Proteomes" id="UP001162483"/>
    </source>
</evidence>
<dbReference type="Proteomes" id="UP001162483">
    <property type="component" value="Unassembled WGS sequence"/>
</dbReference>
<keyword evidence="2" id="KW-1185">Reference proteome</keyword>
<reference evidence="1" key="1">
    <citation type="submission" date="2023-05" db="EMBL/GenBank/DDBJ databases">
        <authorList>
            <person name="Stuckert A."/>
        </authorList>
    </citation>
    <scope>NUCLEOTIDE SEQUENCE</scope>
</reference>
<protein>
    <submittedName>
        <fullName evidence="1">Uncharacterized protein</fullName>
    </submittedName>
</protein>
<comment type="caution">
    <text evidence="1">The sequence shown here is derived from an EMBL/GenBank/DDBJ whole genome shotgun (WGS) entry which is preliminary data.</text>
</comment>
<evidence type="ECO:0000313" key="1">
    <source>
        <dbReference type="EMBL" id="CAI9587648.1"/>
    </source>
</evidence>
<organism evidence="1 2">
    <name type="scientific">Staurois parvus</name>
    <dbReference type="NCBI Taxonomy" id="386267"/>
    <lineage>
        <taxon>Eukaryota</taxon>
        <taxon>Metazoa</taxon>
        <taxon>Chordata</taxon>
        <taxon>Craniata</taxon>
        <taxon>Vertebrata</taxon>
        <taxon>Euteleostomi</taxon>
        <taxon>Amphibia</taxon>
        <taxon>Batrachia</taxon>
        <taxon>Anura</taxon>
        <taxon>Neobatrachia</taxon>
        <taxon>Ranoidea</taxon>
        <taxon>Ranidae</taxon>
        <taxon>Staurois</taxon>
    </lineage>
</organism>
<proteinExistence type="predicted"/>
<dbReference type="EMBL" id="CATNWA010015869">
    <property type="protein sequence ID" value="CAI9587648.1"/>
    <property type="molecule type" value="Genomic_DNA"/>
</dbReference>
<name>A0ABN9EST9_9NEOB</name>
<feature type="non-terminal residue" evidence="1">
    <location>
        <position position="79"/>
    </location>
</feature>
<gene>
    <name evidence="1" type="ORF">SPARVUS_LOCUS10586842</name>
</gene>